<proteinExistence type="predicted"/>
<reference evidence="1" key="1">
    <citation type="journal article" date="2023" name="Microbiome">
        <title>Phages are unrecognized players in the ecology of the oral pathogen Porphyromonas gingivalis.</title>
        <authorList>
            <person name="Matrishin C.B."/>
            <person name="Haase E.M."/>
            <person name="Dewhirst F.E."/>
            <person name="Mark Welch J.L."/>
            <person name="Miranda-Sanchez F."/>
            <person name="Chen T."/>
            <person name="MacFarland D.C."/>
            <person name="Kauffman K.M."/>
        </authorList>
    </citation>
    <scope>NUCLEOTIDE SEQUENCE</scope>
</reference>
<sequence>MKFSRPTVQPSNKKSCKDFAIQKESIIFVVSKGKQI</sequence>
<evidence type="ECO:0000313" key="1">
    <source>
        <dbReference type="EMBL" id="DBA55885.1"/>
    </source>
</evidence>
<protein>
    <submittedName>
        <fullName evidence="1">Bacterial toxin-antitoxin, HicA-like</fullName>
    </submittedName>
</protein>
<accession>A0AAT9JLN7</accession>
<organism evidence="1">
    <name type="scientific">Porphyromonas phage phage024a_F0570</name>
    <dbReference type="NCBI Taxonomy" id="3154114"/>
    <lineage>
        <taxon>Viruses</taxon>
        <taxon>Duplodnaviria</taxon>
        <taxon>Heunggongvirae</taxon>
        <taxon>Uroviricota</taxon>
        <taxon>Caudoviricetes</taxon>
        <taxon>Nixviridae</taxon>
        <taxon>Schifferlevirus</taxon>
        <taxon>Schifferlevirus pging00Q</taxon>
    </lineage>
</organism>
<reference evidence="1" key="2">
    <citation type="submission" date="2024-05" db="EMBL/GenBank/DDBJ databases">
        <authorList>
            <person name="Matrishin C.B."/>
            <person name="Kauffman K.M."/>
        </authorList>
    </citation>
    <scope>NUCLEOTIDE SEQUENCE</scope>
</reference>
<name>A0AAT9JLN7_9CAUD</name>
<dbReference type="EMBL" id="BK068105">
    <property type="protein sequence ID" value="DBA55885.1"/>
    <property type="molecule type" value="Genomic_DNA"/>
</dbReference>